<proteinExistence type="inferred from homology"/>
<dbReference type="EMBL" id="CAJNOW010013288">
    <property type="protein sequence ID" value="CAF1619413.1"/>
    <property type="molecule type" value="Genomic_DNA"/>
</dbReference>
<dbReference type="Proteomes" id="UP000681720">
    <property type="component" value="Unassembled WGS sequence"/>
</dbReference>
<feature type="transmembrane region" description="Helical" evidence="9">
    <location>
        <begin position="82"/>
        <end position="101"/>
    </location>
</feature>
<name>A0A815SYB2_9BILA</name>
<dbReference type="EMBL" id="CAJNRE010016656">
    <property type="protein sequence ID" value="CAF2147761.1"/>
    <property type="molecule type" value="Genomic_DNA"/>
</dbReference>
<evidence type="ECO:0000256" key="9">
    <source>
        <dbReference type="SAM" id="Phobius"/>
    </source>
</evidence>
<evidence type="ECO:0000313" key="13">
    <source>
        <dbReference type="EMBL" id="CAF2147761.1"/>
    </source>
</evidence>
<dbReference type="EMBL" id="CAJOBJ010026434">
    <property type="protein sequence ID" value="CAF4246733.1"/>
    <property type="molecule type" value="Genomic_DNA"/>
</dbReference>
<keyword evidence="5 9" id="KW-1133">Transmembrane helix</keyword>
<dbReference type="InterPro" id="IPR029020">
    <property type="entry name" value="Ammonium/urea_transptr"/>
</dbReference>
<evidence type="ECO:0000256" key="4">
    <source>
        <dbReference type="ARBA" id="ARBA00022692"/>
    </source>
</evidence>
<evidence type="ECO:0000256" key="8">
    <source>
        <dbReference type="SAM" id="MobiDB-lite"/>
    </source>
</evidence>
<feature type="region of interest" description="Disordered" evidence="8">
    <location>
        <begin position="338"/>
        <end position="371"/>
    </location>
</feature>
<protein>
    <recommendedName>
        <fullName evidence="10">Ammonium transporter AmtB-like domain-containing protein</fullName>
    </recommendedName>
</protein>
<gene>
    <name evidence="11" type="ORF">CJN711_LOCUS27029</name>
    <name evidence="14" type="ORF">GIL414_LOCUS23505</name>
    <name evidence="12" type="ORF">KQP761_LOCUS24459</name>
    <name evidence="13" type="ORF">MBJ925_LOCUS30711</name>
</gene>
<feature type="compositionally biased region" description="Basic and acidic residues" evidence="8">
    <location>
        <begin position="355"/>
        <end position="371"/>
    </location>
</feature>
<dbReference type="EMBL" id="CAJNOV010012781">
    <property type="protein sequence ID" value="CAF1496984.1"/>
    <property type="molecule type" value="Genomic_DNA"/>
</dbReference>
<evidence type="ECO:0000313" key="12">
    <source>
        <dbReference type="EMBL" id="CAF1619413.1"/>
    </source>
</evidence>
<reference evidence="11" key="1">
    <citation type="submission" date="2021-02" db="EMBL/GenBank/DDBJ databases">
        <authorList>
            <person name="Nowell W R."/>
        </authorList>
    </citation>
    <scope>NUCLEOTIDE SEQUENCE</scope>
</reference>
<dbReference type="Pfam" id="PF00909">
    <property type="entry name" value="Ammonium_transp"/>
    <property type="match status" value="3"/>
</dbReference>
<evidence type="ECO:0000313" key="14">
    <source>
        <dbReference type="EMBL" id="CAF4246733.1"/>
    </source>
</evidence>
<feature type="domain" description="Ammonium transporter AmtB-like" evidence="10">
    <location>
        <begin position="165"/>
        <end position="243"/>
    </location>
</feature>
<dbReference type="PANTHER" id="PTHR43029">
    <property type="entry name" value="AMMONIUM TRANSPORTER MEP2"/>
    <property type="match status" value="1"/>
</dbReference>
<keyword evidence="7" id="KW-0924">Ammonia transport</keyword>
<comment type="subcellular location">
    <subcellularLocation>
        <location evidence="1">Membrane</location>
        <topology evidence="1">Multi-pass membrane protein</topology>
    </subcellularLocation>
</comment>
<dbReference type="Proteomes" id="UP000663834">
    <property type="component" value="Unassembled WGS sequence"/>
</dbReference>
<feature type="domain" description="Ammonium transporter AmtB-like" evidence="10">
    <location>
        <begin position="2"/>
        <end position="51"/>
    </location>
</feature>
<dbReference type="GO" id="GO:0005886">
    <property type="term" value="C:plasma membrane"/>
    <property type="evidence" value="ECO:0007669"/>
    <property type="project" value="TreeGrafter"/>
</dbReference>
<sequence>MLDFVGGTVVHILSGGSDLVASTILGRRHDYDPQSTTAHNLPFTRLVTCLLRVAALALINTNVAAAFALVTWVAIDAVRGHIAISGACTGSIIGFVVITQACGFVQLGWGLLIGVIGAITVYCLLLLKRYMQFDDTLDIVCCSRLWCPLIALRCCFFEKIIEIVSVGGIYGALMTGLFAQKIVNSGGDDGAFYGHSVQLWYQIAGILTTIAVWTTGILFPLDLIIGIRLPHDDELAGVDIADIKLVFSKFSLSYTTFNCILYKESHGENWEVTATRAAANLVDKMRELRTLAENGGNYQQDNGTFELSYKPTNADTRPIIIQYSTLVSLSRLMPPMNFNLHQDHQSSATPSTENNHNDSDKIQNEHETHNL</sequence>
<dbReference type="OrthoDB" id="534912at2759"/>
<feature type="transmembrane region" description="Helical" evidence="9">
    <location>
        <begin position="50"/>
        <end position="75"/>
    </location>
</feature>
<feature type="compositionally biased region" description="Polar residues" evidence="8">
    <location>
        <begin position="345"/>
        <end position="354"/>
    </location>
</feature>
<organism evidence="11 15">
    <name type="scientific">Rotaria magnacalcarata</name>
    <dbReference type="NCBI Taxonomy" id="392030"/>
    <lineage>
        <taxon>Eukaryota</taxon>
        <taxon>Metazoa</taxon>
        <taxon>Spiralia</taxon>
        <taxon>Gnathifera</taxon>
        <taxon>Rotifera</taxon>
        <taxon>Eurotatoria</taxon>
        <taxon>Bdelloidea</taxon>
        <taxon>Philodinida</taxon>
        <taxon>Philodinidae</taxon>
        <taxon>Rotaria</taxon>
    </lineage>
</organism>
<evidence type="ECO:0000256" key="7">
    <source>
        <dbReference type="ARBA" id="ARBA00023177"/>
    </source>
</evidence>
<feature type="transmembrane region" description="Helical" evidence="9">
    <location>
        <begin position="107"/>
        <end position="127"/>
    </location>
</feature>
<evidence type="ECO:0000259" key="10">
    <source>
        <dbReference type="Pfam" id="PF00909"/>
    </source>
</evidence>
<dbReference type="GO" id="GO:0008519">
    <property type="term" value="F:ammonium channel activity"/>
    <property type="evidence" value="ECO:0007669"/>
    <property type="project" value="InterPro"/>
</dbReference>
<evidence type="ECO:0000313" key="15">
    <source>
        <dbReference type="Proteomes" id="UP000663855"/>
    </source>
</evidence>
<evidence type="ECO:0000256" key="5">
    <source>
        <dbReference type="ARBA" id="ARBA00022989"/>
    </source>
</evidence>
<comment type="similarity">
    <text evidence="2">Belongs to the ammonia transporter channel (TC 1.A.11.2) family.</text>
</comment>
<evidence type="ECO:0000256" key="2">
    <source>
        <dbReference type="ARBA" id="ARBA00005887"/>
    </source>
</evidence>
<dbReference type="Gene3D" id="1.10.3430.10">
    <property type="entry name" value="Ammonium transporter AmtB like domains"/>
    <property type="match status" value="1"/>
</dbReference>
<evidence type="ECO:0000256" key="3">
    <source>
        <dbReference type="ARBA" id="ARBA00022448"/>
    </source>
</evidence>
<keyword evidence="4 9" id="KW-0812">Transmembrane</keyword>
<keyword evidence="3" id="KW-0813">Transport</keyword>
<feature type="transmembrane region" description="Helical" evidence="9">
    <location>
        <begin position="160"/>
        <end position="179"/>
    </location>
</feature>
<evidence type="ECO:0000256" key="6">
    <source>
        <dbReference type="ARBA" id="ARBA00023136"/>
    </source>
</evidence>
<evidence type="ECO:0000313" key="11">
    <source>
        <dbReference type="EMBL" id="CAF1496984.1"/>
    </source>
</evidence>
<dbReference type="AlphaFoldDB" id="A0A815SYB2"/>
<dbReference type="Proteomes" id="UP000663855">
    <property type="component" value="Unassembled WGS sequence"/>
</dbReference>
<dbReference type="SUPFAM" id="SSF111352">
    <property type="entry name" value="Ammonium transporter"/>
    <property type="match status" value="1"/>
</dbReference>
<keyword evidence="6 9" id="KW-0472">Membrane</keyword>
<feature type="domain" description="Ammonium transporter AmtB-like" evidence="10">
    <location>
        <begin position="55"/>
        <end position="140"/>
    </location>
</feature>
<dbReference type="Proteomes" id="UP000663824">
    <property type="component" value="Unassembled WGS sequence"/>
</dbReference>
<dbReference type="PANTHER" id="PTHR43029:SF10">
    <property type="entry name" value="AMMONIUM TRANSPORTER MEP2"/>
    <property type="match status" value="1"/>
</dbReference>
<dbReference type="InterPro" id="IPR001905">
    <property type="entry name" value="Ammonium_transpt"/>
</dbReference>
<accession>A0A815SYB2</accession>
<evidence type="ECO:0000256" key="1">
    <source>
        <dbReference type="ARBA" id="ARBA00004141"/>
    </source>
</evidence>
<dbReference type="InterPro" id="IPR024041">
    <property type="entry name" value="NH4_transpt_AmtB-like_dom"/>
</dbReference>
<feature type="transmembrane region" description="Helical" evidence="9">
    <location>
        <begin position="199"/>
        <end position="221"/>
    </location>
</feature>
<comment type="caution">
    <text evidence="11">The sequence shown here is derived from an EMBL/GenBank/DDBJ whole genome shotgun (WGS) entry which is preliminary data.</text>
</comment>